<protein>
    <recommendedName>
        <fullName evidence="4">Type I restriction modification DNA specificity domain-containing protein</fullName>
    </recommendedName>
</protein>
<keyword evidence="2" id="KW-0680">Restriction system</keyword>
<dbReference type="HOGENOM" id="CLU_021095_2_1_9"/>
<evidence type="ECO:0000259" key="4">
    <source>
        <dbReference type="Pfam" id="PF01420"/>
    </source>
</evidence>
<dbReference type="PANTHER" id="PTHR30408">
    <property type="entry name" value="TYPE-1 RESTRICTION ENZYME ECOKI SPECIFICITY PROTEIN"/>
    <property type="match status" value="1"/>
</dbReference>
<keyword evidence="3" id="KW-0238">DNA-binding</keyword>
<evidence type="ECO:0000313" key="5">
    <source>
        <dbReference type="EMBL" id="AJD92965.1"/>
    </source>
</evidence>
<accession>A0A0B5ARR6</accession>
<dbReference type="InterPro" id="IPR052021">
    <property type="entry name" value="Type-I_RS_S_subunit"/>
</dbReference>
<name>A0A0B5ARR6_9BACL</name>
<dbReference type="Proteomes" id="UP000031449">
    <property type="component" value="Chromosome"/>
</dbReference>
<dbReference type="BioCyc" id="JESP1508404:G14D9-12929-MONOMER"/>
<gene>
    <name evidence="5" type="ORF">JMA_36480</name>
</gene>
<proteinExistence type="inferred from homology"/>
<evidence type="ECO:0000313" key="6">
    <source>
        <dbReference type="Proteomes" id="UP000031449"/>
    </source>
</evidence>
<dbReference type="GO" id="GO:0009307">
    <property type="term" value="P:DNA restriction-modification system"/>
    <property type="evidence" value="ECO:0007669"/>
    <property type="project" value="UniProtKB-KW"/>
</dbReference>
<dbReference type="REBASE" id="101524">
    <property type="entry name" value="S.JspD5ORF36490P"/>
</dbReference>
<dbReference type="AlphaFoldDB" id="A0A0B5ARR6"/>
<comment type="similarity">
    <text evidence="1">Belongs to the type-I restriction system S methylase family.</text>
</comment>
<feature type="domain" description="Type I restriction modification DNA specificity" evidence="4">
    <location>
        <begin position="2"/>
        <end position="185"/>
    </location>
</feature>
<dbReference type="GO" id="GO:0003677">
    <property type="term" value="F:DNA binding"/>
    <property type="evidence" value="ECO:0007669"/>
    <property type="project" value="UniProtKB-KW"/>
</dbReference>
<evidence type="ECO:0000256" key="2">
    <source>
        <dbReference type="ARBA" id="ARBA00022747"/>
    </source>
</evidence>
<dbReference type="SUPFAM" id="SSF116734">
    <property type="entry name" value="DNA methylase specificity domain"/>
    <property type="match status" value="2"/>
</dbReference>
<sequence length="416" mass="48278">MNGWQETSLGQHVNIDSGFPFKSKYYSDDKGDIRLLRGDNIAQQYFRWEKAKYWPNDSLKVYEKFRLKKDDIVLAMDRPWIAAGLKISKIREIDLPALLVQRVARLRTKGSINQDFLYFLLCGKNFTNYILSIQTGTGVPHISLQQIKDYKFILPPLEVQDKIASILVSLDNKIQLNNQINKTLEDMAIALYKNWFVDLGPFQDRDFVESDLGMIPTTWKVEKLSKIVNTQYGFTESATEEKVGPKFLRGTDINKKPFIEWNLVPYCKIEKENFQKYRLNIGDIIIIRMADPGKVAIVEKELDAVFASYLIRITPKTNNVEAYYLFYYFQSAQYQNYISGASNGTTRKSASAKLITDTNILLPPPNIQKEFVEKVSLYRKMLNSNLDENDRLTKTKEYLLQKFLQGEINLSEDKER</sequence>
<organism evidence="5 6">
    <name type="scientific">Jeotgalibacillus malaysiensis</name>
    <dbReference type="NCBI Taxonomy" id="1508404"/>
    <lineage>
        <taxon>Bacteria</taxon>
        <taxon>Bacillati</taxon>
        <taxon>Bacillota</taxon>
        <taxon>Bacilli</taxon>
        <taxon>Bacillales</taxon>
        <taxon>Caryophanaceae</taxon>
        <taxon>Jeotgalibacillus</taxon>
    </lineage>
</organism>
<evidence type="ECO:0000256" key="3">
    <source>
        <dbReference type="ARBA" id="ARBA00023125"/>
    </source>
</evidence>
<dbReference type="InterPro" id="IPR000055">
    <property type="entry name" value="Restrct_endonuc_typeI_TRD"/>
</dbReference>
<keyword evidence="6" id="KW-1185">Reference proteome</keyword>
<evidence type="ECO:0000256" key="1">
    <source>
        <dbReference type="ARBA" id="ARBA00010923"/>
    </source>
</evidence>
<dbReference type="OrthoDB" id="9795776at2"/>
<dbReference type="InterPro" id="IPR044946">
    <property type="entry name" value="Restrct_endonuc_typeI_TRD_sf"/>
</dbReference>
<dbReference type="STRING" id="1508404.JMA_36480"/>
<dbReference type="Pfam" id="PF01420">
    <property type="entry name" value="Methylase_S"/>
    <property type="match status" value="2"/>
</dbReference>
<reference evidence="5 6" key="1">
    <citation type="submission" date="2014-08" db="EMBL/GenBank/DDBJ databases">
        <title>Complete genome of a marine bacteria Jeotgalibacillus malaysiensis.</title>
        <authorList>
            <person name="Yaakop A.S."/>
            <person name="Chan K.-G."/>
            <person name="Goh K.M."/>
        </authorList>
    </citation>
    <scope>NUCLEOTIDE SEQUENCE [LARGE SCALE GENOMIC DNA]</scope>
    <source>
        <strain evidence="5 6">D5</strain>
    </source>
</reference>
<dbReference type="PANTHER" id="PTHR30408:SF13">
    <property type="entry name" value="TYPE I RESTRICTION ENZYME HINDI SPECIFICITY SUBUNIT"/>
    <property type="match status" value="1"/>
</dbReference>
<dbReference type="EMBL" id="CP009416">
    <property type="protein sequence ID" value="AJD92965.1"/>
    <property type="molecule type" value="Genomic_DNA"/>
</dbReference>
<dbReference type="KEGG" id="jeo:JMA_36480"/>
<feature type="domain" description="Type I restriction modification DNA specificity" evidence="4">
    <location>
        <begin position="217"/>
        <end position="380"/>
    </location>
</feature>
<dbReference type="CDD" id="cd17259">
    <property type="entry name" value="RMtype1_S_StySKI-TRD2-CR2_like"/>
    <property type="match status" value="1"/>
</dbReference>
<dbReference type="Gene3D" id="3.90.220.20">
    <property type="entry name" value="DNA methylase specificity domains"/>
    <property type="match status" value="2"/>
</dbReference>
<dbReference type="CDD" id="cd17521">
    <property type="entry name" value="RMtype1_S_Sau13435ORF2165P_TRD2-CR2_like"/>
    <property type="match status" value="1"/>
</dbReference>